<sequence>MYKVIIVDDEDMIREGLRRYVDWENFGFVVAGEASDGNQAYELIAQLQPHVVLTDIRMPFCTGIQLMHRIRDEHIKTKVVVLSGYDEFEYARSAIETGASGYLLKPIKKDKLREIFNRIRQEYDADIQTAIRNKEAGRLLREEYLRRLVNGKSDTPEVLIGRGMQIGVELQTEQFCVLLIAFDHHSRLLLKYTDRDLELLRFALRNVAEEMFTRWGGSYCYDMDRYTVGILIAGRDFGSSELGMTAEELRRTIARILQCDITISVGDIVPAVDDIPASHRSAARLMEMKFWVGTSRLITAEDSVLPPSCNAQSPVEWNAEKMALLLQKKDKRCVDEQLDACFTGLATKEAVYDAAYRLLKYALKHAEKHTLLIPELAELKMKEMSLLQRKETKDEIIATIKHIYAGLVEHADRSGRNRLVDEVKKYIEADYANDITLESSAERIYVHPLHLSRIFKKETGITFSDYLTGVRIARSKQLLDDLSYKIYEISGQVGYRDARHFSKVFKNEVGITPTQYRQLVLGFIDEGE</sequence>
<evidence type="ECO:0000256" key="5">
    <source>
        <dbReference type="ARBA" id="ARBA00023015"/>
    </source>
</evidence>
<keyword evidence="12" id="KW-1185">Reference proteome</keyword>
<evidence type="ECO:0000256" key="1">
    <source>
        <dbReference type="ARBA" id="ARBA00004496"/>
    </source>
</evidence>
<evidence type="ECO:0000256" key="8">
    <source>
        <dbReference type="PROSITE-ProRule" id="PRU00169"/>
    </source>
</evidence>
<dbReference type="SMART" id="SM00342">
    <property type="entry name" value="HTH_ARAC"/>
    <property type="match status" value="1"/>
</dbReference>
<dbReference type="Gene3D" id="3.40.50.2300">
    <property type="match status" value="1"/>
</dbReference>
<dbReference type="InterPro" id="IPR020449">
    <property type="entry name" value="Tscrpt_reg_AraC-type_HTH"/>
</dbReference>
<dbReference type="InterPro" id="IPR011006">
    <property type="entry name" value="CheY-like_superfamily"/>
</dbReference>
<dbReference type="SMART" id="SM00448">
    <property type="entry name" value="REC"/>
    <property type="match status" value="1"/>
</dbReference>
<accession>A0ABS4IRR6</accession>
<keyword evidence="4" id="KW-0902">Two-component regulatory system</keyword>
<dbReference type="Pfam" id="PF17853">
    <property type="entry name" value="GGDEF_2"/>
    <property type="match status" value="1"/>
</dbReference>
<organism evidence="11 12">
    <name type="scientific">Paenibacillus eucommiae</name>
    <dbReference type="NCBI Taxonomy" id="1355755"/>
    <lineage>
        <taxon>Bacteria</taxon>
        <taxon>Bacillati</taxon>
        <taxon>Bacillota</taxon>
        <taxon>Bacilli</taxon>
        <taxon>Bacillales</taxon>
        <taxon>Paenibacillaceae</taxon>
        <taxon>Paenibacillus</taxon>
    </lineage>
</organism>
<evidence type="ECO:0000256" key="2">
    <source>
        <dbReference type="ARBA" id="ARBA00022490"/>
    </source>
</evidence>
<dbReference type="PRINTS" id="PR00032">
    <property type="entry name" value="HTHARAC"/>
</dbReference>
<dbReference type="InterPro" id="IPR009057">
    <property type="entry name" value="Homeodomain-like_sf"/>
</dbReference>
<evidence type="ECO:0000256" key="7">
    <source>
        <dbReference type="ARBA" id="ARBA00023163"/>
    </source>
</evidence>
<dbReference type="RefSeq" id="WP_209971033.1">
    <property type="nucleotide sequence ID" value="NZ_JAGGLB010000004.1"/>
</dbReference>
<keyword evidence="2" id="KW-0963">Cytoplasm</keyword>
<comment type="caution">
    <text evidence="11">The sequence shown here is derived from an EMBL/GenBank/DDBJ whole genome shotgun (WGS) entry which is preliminary data.</text>
</comment>
<feature type="modified residue" description="4-aspartylphosphate" evidence="8">
    <location>
        <position position="55"/>
    </location>
</feature>
<dbReference type="Proteomes" id="UP001519287">
    <property type="component" value="Unassembled WGS sequence"/>
</dbReference>
<dbReference type="InterPro" id="IPR051552">
    <property type="entry name" value="HptR"/>
</dbReference>
<dbReference type="EMBL" id="JAGGLB010000004">
    <property type="protein sequence ID" value="MBP1990248.1"/>
    <property type="molecule type" value="Genomic_DNA"/>
</dbReference>
<gene>
    <name evidence="11" type="ORF">J2Z66_001846</name>
</gene>
<dbReference type="Pfam" id="PF12833">
    <property type="entry name" value="HTH_18"/>
    <property type="match status" value="1"/>
</dbReference>
<dbReference type="PANTHER" id="PTHR42713:SF3">
    <property type="entry name" value="TRANSCRIPTIONAL REGULATORY PROTEIN HPTR"/>
    <property type="match status" value="1"/>
</dbReference>
<dbReference type="InterPro" id="IPR041522">
    <property type="entry name" value="CdaR_GGDEF"/>
</dbReference>
<dbReference type="InterPro" id="IPR018060">
    <property type="entry name" value="HTH_AraC"/>
</dbReference>
<dbReference type="Gene3D" id="1.10.10.60">
    <property type="entry name" value="Homeodomain-like"/>
    <property type="match status" value="2"/>
</dbReference>
<proteinExistence type="predicted"/>
<feature type="domain" description="Response regulatory" evidence="10">
    <location>
        <begin position="3"/>
        <end position="120"/>
    </location>
</feature>
<evidence type="ECO:0000256" key="4">
    <source>
        <dbReference type="ARBA" id="ARBA00023012"/>
    </source>
</evidence>
<evidence type="ECO:0000259" key="9">
    <source>
        <dbReference type="PROSITE" id="PS01124"/>
    </source>
</evidence>
<evidence type="ECO:0000313" key="12">
    <source>
        <dbReference type="Proteomes" id="UP001519287"/>
    </source>
</evidence>
<dbReference type="PROSITE" id="PS50110">
    <property type="entry name" value="RESPONSE_REGULATORY"/>
    <property type="match status" value="1"/>
</dbReference>
<feature type="domain" description="HTH araC/xylS-type" evidence="9">
    <location>
        <begin position="421"/>
        <end position="519"/>
    </location>
</feature>
<name>A0ABS4IRR6_9BACL</name>
<protein>
    <submittedName>
        <fullName evidence="11">Two-component system response regulator YesN</fullName>
    </submittedName>
</protein>
<dbReference type="Pfam" id="PF00072">
    <property type="entry name" value="Response_reg"/>
    <property type="match status" value="1"/>
</dbReference>
<dbReference type="PROSITE" id="PS01124">
    <property type="entry name" value="HTH_ARAC_FAMILY_2"/>
    <property type="match status" value="1"/>
</dbReference>
<dbReference type="InterPro" id="IPR001789">
    <property type="entry name" value="Sig_transdc_resp-reg_receiver"/>
</dbReference>
<keyword evidence="5" id="KW-0805">Transcription regulation</keyword>
<keyword evidence="3 8" id="KW-0597">Phosphoprotein</keyword>
<dbReference type="PANTHER" id="PTHR42713">
    <property type="entry name" value="HISTIDINE KINASE-RELATED"/>
    <property type="match status" value="1"/>
</dbReference>
<dbReference type="SUPFAM" id="SSF52172">
    <property type="entry name" value="CheY-like"/>
    <property type="match status" value="1"/>
</dbReference>
<keyword evidence="6" id="KW-0238">DNA-binding</keyword>
<evidence type="ECO:0000256" key="6">
    <source>
        <dbReference type="ARBA" id="ARBA00023125"/>
    </source>
</evidence>
<comment type="subcellular location">
    <subcellularLocation>
        <location evidence="1">Cytoplasm</location>
    </subcellularLocation>
</comment>
<keyword evidence="7" id="KW-0804">Transcription</keyword>
<dbReference type="CDD" id="cd17536">
    <property type="entry name" value="REC_YesN-like"/>
    <property type="match status" value="1"/>
</dbReference>
<evidence type="ECO:0000259" key="10">
    <source>
        <dbReference type="PROSITE" id="PS50110"/>
    </source>
</evidence>
<evidence type="ECO:0000313" key="11">
    <source>
        <dbReference type="EMBL" id="MBP1990248.1"/>
    </source>
</evidence>
<dbReference type="SUPFAM" id="SSF46689">
    <property type="entry name" value="Homeodomain-like"/>
    <property type="match status" value="2"/>
</dbReference>
<evidence type="ECO:0000256" key="3">
    <source>
        <dbReference type="ARBA" id="ARBA00022553"/>
    </source>
</evidence>
<reference evidence="11 12" key="1">
    <citation type="submission" date="2021-03" db="EMBL/GenBank/DDBJ databases">
        <title>Genomic Encyclopedia of Type Strains, Phase IV (KMG-IV): sequencing the most valuable type-strain genomes for metagenomic binning, comparative biology and taxonomic classification.</title>
        <authorList>
            <person name="Goeker M."/>
        </authorList>
    </citation>
    <scope>NUCLEOTIDE SEQUENCE [LARGE SCALE GENOMIC DNA]</scope>
    <source>
        <strain evidence="11 12">DSM 26048</strain>
    </source>
</reference>